<feature type="domain" description="HTH cro/C1-type" evidence="4">
    <location>
        <begin position="37"/>
        <end position="73"/>
    </location>
</feature>
<dbReference type="InterPro" id="IPR010982">
    <property type="entry name" value="Lambda_DNA-bd_dom_sf"/>
</dbReference>
<dbReference type="AlphaFoldDB" id="A0A1D2QLI0"/>
<evidence type="ECO:0000256" key="1">
    <source>
        <dbReference type="ARBA" id="ARBA00023015"/>
    </source>
</evidence>
<keyword evidence="2" id="KW-0238">DNA-binding</keyword>
<comment type="caution">
    <text evidence="5">The sequence shown here is derived from an EMBL/GenBank/DDBJ whole genome shotgun (WGS) entry which is preliminary data.</text>
</comment>
<evidence type="ECO:0000259" key="4">
    <source>
        <dbReference type="PROSITE" id="PS50943"/>
    </source>
</evidence>
<protein>
    <submittedName>
        <fullName evidence="5">Transcriptional regulator</fullName>
    </submittedName>
</protein>
<dbReference type="PANTHER" id="PTHR36511">
    <property type="entry name" value="MERR FAMILY BACTERIAL REGULATORY PROTEIN"/>
    <property type="match status" value="1"/>
</dbReference>
<keyword evidence="3" id="KW-0804">Transcription</keyword>
<dbReference type="Gene3D" id="1.10.260.40">
    <property type="entry name" value="lambda repressor-like DNA-binding domains"/>
    <property type="match status" value="1"/>
</dbReference>
<dbReference type="InterPro" id="IPR052359">
    <property type="entry name" value="HTH-type_reg/antitoxin"/>
</dbReference>
<organism evidence="5 6">
    <name type="scientific">Candidatus Endobugula sertula</name>
    <name type="common">Bugula neritina bacterial symbiont</name>
    <dbReference type="NCBI Taxonomy" id="62101"/>
    <lineage>
        <taxon>Bacteria</taxon>
        <taxon>Pseudomonadati</taxon>
        <taxon>Pseudomonadota</taxon>
        <taxon>Gammaproteobacteria</taxon>
        <taxon>Cellvibrionales</taxon>
        <taxon>Cellvibrionaceae</taxon>
        <taxon>Candidatus Endobugula</taxon>
    </lineage>
</organism>
<dbReference type="Pfam" id="PF01381">
    <property type="entry name" value="HTH_3"/>
    <property type="match status" value="1"/>
</dbReference>
<name>A0A1D2QLI0_9GAMM</name>
<dbReference type="CDD" id="cd00093">
    <property type="entry name" value="HTH_XRE"/>
    <property type="match status" value="1"/>
</dbReference>
<keyword evidence="1" id="KW-0805">Transcription regulation</keyword>
<dbReference type="GO" id="GO:0003677">
    <property type="term" value="F:DNA binding"/>
    <property type="evidence" value="ECO:0007669"/>
    <property type="project" value="UniProtKB-KW"/>
</dbReference>
<evidence type="ECO:0000313" key="6">
    <source>
        <dbReference type="Proteomes" id="UP000242502"/>
    </source>
</evidence>
<dbReference type="SMART" id="SM00530">
    <property type="entry name" value="HTH_XRE"/>
    <property type="match status" value="1"/>
</dbReference>
<evidence type="ECO:0000313" key="5">
    <source>
        <dbReference type="EMBL" id="ODS22426.1"/>
    </source>
</evidence>
<sequence>MDNDMFNELLASVEQMDDIVKGKTKALRCVEFPDPEVREIREKTGLSQTHFATMIGVSKRTLENWEQGRRHPTGPAKALLRIVESDPQNALRALHG</sequence>
<accession>A0A1D2QLI0</accession>
<dbReference type="InterPro" id="IPR001387">
    <property type="entry name" value="Cro/C1-type_HTH"/>
</dbReference>
<evidence type="ECO:0000256" key="2">
    <source>
        <dbReference type="ARBA" id="ARBA00023125"/>
    </source>
</evidence>
<dbReference type="EMBL" id="MDLC01000083">
    <property type="protein sequence ID" value="ODS22426.1"/>
    <property type="molecule type" value="Genomic_DNA"/>
</dbReference>
<dbReference type="Proteomes" id="UP000242502">
    <property type="component" value="Unassembled WGS sequence"/>
</dbReference>
<reference evidence="5 6" key="1">
    <citation type="journal article" date="2016" name="Appl. Environ. Microbiol.">
        <title>Lack of Overt Genome Reduction in the Bryostatin-Producing Bryozoan Symbiont "Candidatus Endobugula sertula".</title>
        <authorList>
            <person name="Miller I.J."/>
            <person name="Vanee N."/>
            <person name="Fong S.S."/>
            <person name="Lim-Fong G.E."/>
            <person name="Kwan J.C."/>
        </authorList>
    </citation>
    <scope>NUCLEOTIDE SEQUENCE [LARGE SCALE GENOMIC DNA]</scope>
    <source>
        <strain evidence="5">AB1-4</strain>
    </source>
</reference>
<dbReference type="PROSITE" id="PS50943">
    <property type="entry name" value="HTH_CROC1"/>
    <property type="match status" value="1"/>
</dbReference>
<gene>
    <name evidence="5" type="ORF">AB835_14260</name>
</gene>
<dbReference type="PANTHER" id="PTHR36511:SF4">
    <property type="entry name" value="ANTITOXIN MQSA"/>
    <property type="match status" value="1"/>
</dbReference>
<proteinExistence type="predicted"/>
<evidence type="ECO:0000256" key="3">
    <source>
        <dbReference type="ARBA" id="ARBA00023163"/>
    </source>
</evidence>
<dbReference type="SUPFAM" id="SSF47413">
    <property type="entry name" value="lambda repressor-like DNA-binding domains"/>
    <property type="match status" value="1"/>
</dbReference>
<dbReference type="STRING" id="62101.AB835_14260"/>